<sequence length="1151" mass="128335">MFPAYRDMNFHPHQGHQTPSPQFINPTWEAFPPQMKEDQANTRPMHEHWPHNYGYSAPIQCQNCCNHGQHPSYHYFRPPYPHFPSPPPFGHYCGGPGGYPYLAAFPQPYPFVPPPYYPMEMPRYEYDKGSSKAFHCCECPNHPSHVKSSNNVKIEEHDPDGEIKKAESLVPAGVSKSPYPILWVPPEYMTNKERPLRVVENDADEQRVSPYVEKPQPKTVQSIKPAEQDPNVKYQWFPLDMNSIKHLMEGREVTRPRDEEKKDGEEKKVLDLGKSGENKQFSYPIIWMPYDGPQGERNIGNTAAEKQEEINKVKQPVKKQPSALDVVKHPDKELGHHASGDENRGSHKTGNVKIIPVKQLDDHGLTSSEKKEQESDVNASRKNAGGNVNRESAKNGSDMKPSSPIKKSKLPPICLRVDPPKKKNGKGSFRSPSPPSKKTVRESGDSKVEKNDSKEEVQVKEVAENDSYPDNIDASRGTKEGEKGSCGREQQSEAEEKMAQDADSSKLNGTKCAKNATVTQETKDSKHEEVGAPVKKILSETEAAVIVQSAYRGYAMRRWEPLKKLQQIAHVNEEASKVRKQIEKLETCVILENKERVAIGENIMNLLLKLDTIQGLHPSVRDVRRSVAKELITLQEKLDGIVSQKSIPTEPDNSAIEVVREHPTTFTSEIDSAGSSVITSDASEVSEQGEAPNTDKSEQSQDEGEGTSLGEANTDKSEQSQNEGEEASLSEDPPSQSRACQDVTEEVFEVNEEPGREPRNEESVEPTETPSDYGVPASCSEMTETELQKSTISAEDSSPEPQDPLSEPKHSEDKSDQLGMRSCERVQEENLLAESLQGPVEEENLLAESPQGPVEEQVEDEICRMDWECDLGAAKINLDIDQETIPLAGPQEIEQVENTFAPDEICAVEVEKVEEKHEHPESHVEVIKVKEVDTCEAESSTWNNEQVEDQPIDKPTLQCGDSVDVLVETSHEEKPSEQASEIGMDIPIPSGRESEMGMDIPILEQEPTAEEVPSVTSVTEVEKFVRSQEDSNADPTVMNCNCENSVSTEHAEEVTNVSGGNSQKVSVDRIAAELPEVGKEENGDRVPVEQRIIEENEKLRDMVEKLLASGKQQQDVITGLTAKVKDLEKKLPKRNKMRLAKRPGRKSLVAH</sequence>
<dbReference type="SMART" id="SM00264">
    <property type="entry name" value="BAG"/>
    <property type="match status" value="1"/>
</dbReference>
<evidence type="ECO:0000259" key="3">
    <source>
        <dbReference type="PROSITE" id="PS51035"/>
    </source>
</evidence>
<evidence type="ECO:0000313" key="4">
    <source>
        <dbReference type="EMBL" id="KAK9743074.1"/>
    </source>
</evidence>
<evidence type="ECO:0000313" key="5">
    <source>
        <dbReference type="Proteomes" id="UP001443914"/>
    </source>
</evidence>
<feature type="compositionally biased region" description="Acidic residues" evidence="2">
    <location>
        <begin position="743"/>
        <end position="752"/>
    </location>
</feature>
<keyword evidence="1" id="KW-0143">Chaperone</keyword>
<feature type="region of interest" description="Disordered" evidence="2">
    <location>
        <begin position="1128"/>
        <end position="1151"/>
    </location>
</feature>
<comment type="caution">
    <text evidence="4">The sequence shown here is derived from an EMBL/GenBank/DDBJ whole genome shotgun (WGS) entry which is preliminary data.</text>
</comment>
<reference evidence="4" key="1">
    <citation type="submission" date="2024-03" db="EMBL/GenBank/DDBJ databases">
        <title>WGS assembly of Saponaria officinalis var. Norfolk2.</title>
        <authorList>
            <person name="Jenkins J."/>
            <person name="Shu S."/>
            <person name="Grimwood J."/>
            <person name="Barry K."/>
            <person name="Goodstein D."/>
            <person name="Schmutz J."/>
            <person name="Leebens-Mack J."/>
            <person name="Osbourn A."/>
        </authorList>
    </citation>
    <scope>NUCLEOTIDE SEQUENCE [LARGE SCALE GENOMIC DNA]</scope>
    <source>
        <strain evidence="4">JIC</strain>
    </source>
</reference>
<feature type="compositionally biased region" description="Basic and acidic residues" evidence="2">
    <location>
        <begin position="359"/>
        <end position="374"/>
    </location>
</feature>
<feature type="region of interest" description="Disordered" evidence="2">
    <location>
        <begin position="306"/>
        <end position="529"/>
    </location>
</feature>
<accession>A0AAW1M9N0</accession>
<dbReference type="GO" id="GO:0009506">
    <property type="term" value="C:plasmodesma"/>
    <property type="evidence" value="ECO:0007669"/>
    <property type="project" value="TreeGrafter"/>
</dbReference>
<keyword evidence="5" id="KW-1185">Reference proteome</keyword>
<feature type="compositionally biased region" description="Basic and acidic residues" evidence="2">
    <location>
        <begin position="753"/>
        <end position="762"/>
    </location>
</feature>
<dbReference type="InterPro" id="IPR040400">
    <property type="entry name" value="BAG5/6/7/8"/>
</dbReference>
<feature type="compositionally biased region" description="Basic and acidic residues" evidence="2">
    <location>
        <begin position="326"/>
        <end position="345"/>
    </location>
</feature>
<dbReference type="GO" id="GO:0006457">
    <property type="term" value="P:protein folding"/>
    <property type="evidence" value="ECO:0007669"/>
    <property type="project" value="TreeGrafter"/>
</dbReference>
<dbReference type="PROSITE" id="PS51035">
    <property type="entry name" value="BAG"/>
    <property type="match status" value="1"/>
</dbReference>
<feature type="compositionally biased region" description="Basic and acidic residues" evidence="2">
    <location>
        <begin position="439"/>
        <end position="463"/>
    </location>
</feature>
<feature type="region of interest" description="Disordered" evidence="2">
    <location>
        <begin position="666"/>
        <end position="857"/>
    </location>
</feature>
<gene>
    <name evidence="4" type="ORF">RND81_03G215300</name>
</gene>
<dbReference type="PROSITE" id="PS50096">
    <property type="entry name" value="IQ"/>
    <property type="match status" value="1"/>
</dbReference>
<dbReference type="PANTHER" id="PTHR33322">
    <property type="entry name" value="BAG DOMAIN CONTAINING PROTEIN, EXPRESSED"/>
    <property type="match status" value="1"/>
</dbReference>
<evidence type="ECO:0000256" key="1">
    <source>
        <dbReference type="ARBA" id="ARBA00023186"/>
    </source>
</evidence>
<feature type="compositionally biased region" description="Basic and acidic residues" evidence="2">
    <location>
        <begin position="476"/>
        <end position="504"/>
    </location>
</feature>
<feature type="compositionally biased region" description="Basic and acidic residues" evidence="2">
    <location>
        <begin position="806"/>
        <end position="828"/>
    </location>
</feature>
<evidence type="ECO:0000256" key="2">
    <source>
        <dbReference type="SAM" id="MobiDB-lite"/>
    </source>
</evidence>
<dbReference type="EMBL" id="JBDFQZ010000003">
    <property type="protein sequence ID" value="KAK9743074.1"/>
    <property type="molecule type" value="Genomic_DNA"/>
</dbReference>
<organism evidence="4 5">
    <name type="scientific">Saponaria officinalis</name>
    <name type="common">Common soapwort</name>
    <name type="synonym">Lychnis saponaria</name>
    <dbReference type="NCBI Taxonomy" id="3572"/>
    <lineage>
        <taxon>Eukaryota</taxon>
        <taxon>Viridiplantae</taxon>
        <taxon>Streptophyta</taxon>
        <taxon>Embryophyta</taxon>
        <taxon>Tracheophyta</taxon>
        <taxon>Spermatophyta</taxon>
        <taxon>Magnoliopsida</taxon>
        <taxon>eudicotyledons</taxon>
        <taxon>Gunneridae</taxon>
        <taxon>Pentapetalae</taxon>
        <taxon>Caryophyllales</taxon>
        <taxon>Caryophyllaceae</taxon>
        <taxon>Caryophylleae</taxon>
        <taxon>Saponaria</taxon>
    </lineage>
</organism>
<dbReference type="SUPFAM" id="SSF63491">
    <property type="entry name" value="BAG domain"/>
    <property type="match status" value="1"/>
</dbReference>
<name>A0AAW1M9N0_SAPOF</name>
<dbReference type="PANTHER" id="PTHR33322:SF16">
    <property type="entry name" value="BAG FAMILY MOLECULAR CHAPERONE REGULATOR 6"/>
    <property type="match status" value="1"/>
</dbReference>
<dbReference type="AlphaFoldDB" id="A0AAW1M9N0"/>
<feature type="region of interest" description="Disordered" evidence="2">
    <location>
        <begin position="251"/>
        <end position="275"/>
    </location>
</feature>
<feature type="compositionally biased region" description="Basic residues" evidence="2">
    <location>
        <begin position="1131"/>
        <end position="1145"/>
    </location>
</feature>
<feature type="domain" description="BAG" evidence="3">
    <location>
        <begin position="567"/>
        <end position="642"/>
    </location>
</feature>
<dbReference type="GO" id="GO:0051087">
    <property type="term" value="F:protein-folding chaperone binding"/>
    <property type="evidence" value="ECO:0007669"/>
    <property type="project" value="InterPro"/>
</dbReference>
<feature type="region of interest" description="Disordered" evidence="2">
    <location>
        <begin position="940"/>
        <end position="959"/>
    </location>
</feature>
<dbReference type="InterPro" id="IPR036533">
    <property type="entry name" value="BAG_dom_sf"/>
</dbReference>
<protein>
    <recommendedName>
        <fullName evidence="3">BAG domain-containing protein</fullName>
    </recommendedName>
</protein>
<dbReference type="FunFam" id="1.20.58.120:FF:000010">
    <property type="entry name" value="BAG family molecular chaperone regulator 6"/>
    <property type="match status" value="1"/>
</dbReference>
<dbReference type="InterPro" id="IPR003103">
    <property type="entry name" value="BAG_domain"/>
</dbReference>
<feature type="region of interest" description="Disordered" evidence="2">
    <location>
        <begin position="968"/>
        <end position="995"/>
    </location>
</feature>
<proteinExistence type="predicted"/>
<feature type="compositionally biased region" description="Polar residues" evidence="2">
    <location>
        <begin position="666"/>
        <end position="686"/>
    </location>
</feature>
<feature type="compositionally biased region" description="Polar residues" evidence="2">
    <location>
        <begin position="788"/>
        <end position="800"/>
    </location>
</feature>
<dbReference type="Gene3D" id="1.20.58.120">
    <property type="entry name" value="BAG domain"/>
    <property type="match status" value="1"/>
</dbReference>
<dbReference type="Proteomes" id="UP001443914">
    <property type="component" value="Unassembled WGS sequence"/>
</dbReference>
<dbReference type="Pfam" id="PF02179">
    <property type="entry name" value="BAG"/>
    <property type="match status" value="1"/>
</dbReference>